<feature type="domain" description="Zinc finger DksA/TraR C4-type" evidence="4">
    <location>
        <begin position="145"/>
        <end position="172"/>
    </location>
</feature>
<evidence type="ECO:0000313" key="6">
    <source>
        <dbReference type="EMBL" id="KKN20912.1"/>
    </source>
</evidence>
<organism evidence="6">
    <name type="scientific">marine sediment metagenome</name>
    <dbReference type="NCBI Taxonomy" id="412755"/>
    <lineage>
        <taxon>unclassified sequences</taxon>
        <taxon>metagenomes</taxon>
        <taxon>ecological metagenomes</taxon>
    </lineage>
</organism>
<dbReference type="InterPro" id="IPR026328">
    <property type="entry name" value="FmdE"/>
</dbReference>
<gene>
    <name evidence="6" type="ORF">LCGC14_0930660</name>
</gene>
<dbReference type="Pfam" id="PF01258">
    <property type="entry name" value="zf-dskA_traR"/>
    <property type="match status" value="1"/>
</dbReference>
<evidence type="ECO:0000256" key="1">
    <source>
        <dbReference type="ARBA" id="ARBA00022723"/>
    </source>
</evidence>
<dbReference type="InterPro" id="IPR003814">
    <property type="entry name" value="FmdEsu_dom"/>
</dbReference>
<evidence type="ECO:0000256" key="3">
    <source>
        <dbReference type="ARBA" id="ARBA00022833"/>
    </source>
</evidence>
<protein>
    <submittedName>
        <fullName evidence="6">Uncharacterized protein</fullName>
    </submittedName>
</protein>
<proteinExistence type="predicted"/>
<evidence type="ECO:0000256" key="2">
    <source>
        <dbReference type="ARBA" id="ARBA00022771"/>
    </source>
</evidence>
<keyword evidence="1" id="KW-0479">Metal-binding</keyword>
<dbReference type="InterPro" id="IPR000962">
    <property type="entry name" value="Znf_DskA_TraR"/>
</dbReference>
<dbReference type="PIRSF" id="PIRSF006578">
    <property type="entry name" value="FwdE"/>
    <property type="match status" value="1"/>
</dbReference>
<dbReference type="InterPro" id="IPR053194">
    <property type="entry name" value="tRNA_methyltr_O"/>
</dbReference>
<sequence length="176" mass="19935">METKNLMEKAVRFHGHICPGLAIGVLAAKHILERGYLYAPNEELVVIVENDSCSVDALQVLLGTTFGKGNLIHKDYGKLKYYFYDRRTEKGTRLTLKSSDLGDKKLSKNEKIQVLLNSKPEDIFIIDDIEFNLPGLAPIKESLPCEICGELTMNGRLMTYNSSEMCIPCYKKMREQ</sequence>
<dbReference type="AlphaFoldDB" id="A0A0F9P8Y9"/>
<keyword evidence="3" id="KW-0862">Zinc</keyword>
<dbReference type="PANTHER" id="PTHR39418">
    <property type="entry name" value="DEHYDROGENASE-RELATED"/>
    <property type="match status" value="1"/>
</dbReference>
<dbReference type="Gene3D" id="3.30.1330.130">
    <property type="match status" value="1"/>
</dbReference>
<dbReference type="EMBL" id="LAZR01003196">
    <property type="protein sequence ID" value="KKN20912.1"/>
    <property type="molecule type" value="Genomic_DNA"/>
</dbReference>
<name>A0A0F9P8Y9_9ZZZZ</name>
<reference evidence="6" key="1">
    <citation type="journal article" date="2015" name="Nature">
        <title>Complex archaea that bridge the gap between prokaryotes and eukaryotes.</title>
        <authorList>
            <person name="Spang A."/>
            <person name="Saw J.H."/>
            <person name="Jorgensen S.L."/>
            <person name="Zaremba-Niedzwiedzka K."/>
            <person name="Martijn J."/>
            <person name="Lind A.E."/>
            <person name="van Eijk R."/>
            <person name="Schleper C."/>
            <person name="Guy L."/>
            <person name="Ettema T.J."/>
        </authorList>
    </citation>
    <scope>NUCLEOTIDE SEQUENCE</scope>
</reference>
<feature type="domain" description="Formylmethanofuran dehydrogenase subunit E" evidence="5">
    <location>
        <begin position="13"/>
        <end position="106"/>
    </location>
</feature>
<evidence type="ECO:0000259" key="5">
    <source>
        <dbReference type="Pfam" id="PF02663"/>
    </source>
</evidence>
<comment type="caution">
    <text evidence="6">The sequence shown here is derived from an EMBL/GenBank/DDBJ whole genome shotgun (WGS) entry which is preliminary data.</text>
</comment>
<dbReference type="Pfam" id="PF02663">
    <property type="entry name" value="FmdE"/>
    <property type="match status" value="1"/>
</dbReference>
<evidence type="ECO:0000259" key="4">
    <source>
        <dbReference type="Pfam" id="PF01258"/>
    </source>
</evidence>
<dbReference type="SUPFAM" id="SSF143555">
    <property type="entry name" value="FwdE-like"/>
    <property type="match status" value="1"/>
</dbReference>
<keyword evidence="2" id="KW-0863">Zinc-finger</keyword>
<dbReference type="PANTHER" id="PTHR39418:SF1">
    <property type="entry name" value="DEHYDROGENASE"/>
    <property type="match status" value="1"/>
</dbReference>
<accession>A0A0F9P8Y9</accession>